<dbReference type="AlphaFoldDB" id="A0A2K2CZL7"/>
<keyword evidence="4" id="KW-1185">Reference proteome</keyword>
<reference evidence="3" key="3">
    <citation type="submission" date="2018-08" db="UniProtKB">
        <authorList>
            <consortium name="EnsemblPlants"/>
        </authorList>
    </citation>
    <scope>IDENTIFICATION</scope>
    <source>
        <strain evidence="3">cv. Bd21</strain>
    </source>
</reference>
<sequence>MRSRPPSRAPLLAPSSPPLLLHLTGVAPSPAVASRSAPPVAAPLFLSPASRACCLPALAPPLLRLSAPRSPMRPSPSAPEPPPPASALRALLSPGVPRSPHASASASAWLPARTPSLPAPPSAARARDHLLPASVPGRDARLPWPRADGLPRLLAPHQPPLPPARRPEQARLAQAQARSKPRPVPSFLFSSFPEIIKILTCGPCWSAPPVVLSLLRVHVLLPHLIGTVETNIASNLRAGPVNDYFAATTTSPT</sequence>
<protein>
    <submittedName>
        <fullName evidence="2 3">Uncharacterized protein</fullName>
    </submittedName>
</protein>
<accession>A0A2K2CZL7</accession>
<dbReference type="EnsemblPlants" id="PNT67470">
    <property type="protein sequence ID" value="PNT67470"/>
    <property type="gene ID" value="BRADI_3g27745v3"/>
</dbReference>
<dbReference type="Proteomes" id="UP000008810">
    <property type="component" value="Chromosome 3"/>
</dbReference>
<evidence type="ECO:0000256" key="1">
    <source>
        <dbReference type="SAM" id="MobiDB-lite"/>
    </source>
</evidence>
<reference evidence="2" key="2">
    <citation type="submission" date="2017-06" db="EMBL/GenBank/DDBJ databases">
        <title>WGS assembly of Brachypodium distachyon.</title>
        <authorList>
            <consortium name="The International Brachypodium Initiative"/>
            <person name="Lucas S."/>
            <person name="Harmon-Smith M."/>
            <person name="Lail K."/>
            <person name="Tice H."/>
            <person name="Grimwood J."/>
            <person name="Bruce D."/>
            <person name="Barry K."/>
            <person name="Shu S."/>
            <person name="Lindquist E."/>
            <person name="Wang M."/>
            <person name="Pitluck S."/>
            <person name="Vogel J.P."/>
            <person name="Garvin D.F."/>
            <person name="Mockler T.C."/>
            <person name="Schmutz J."/>
            <person name="Rokhsar D."/>
            <person name="Bevan M.W."/>
        </authorList>
    </citation>
    <scope>NUCLEOTIDE SEQUENCE</scope>
    <source>
        <strain evidence="2">Bd21</strain>
    </source>
</reference>
<dbReference type="EMBL" id="CM000882">
    <property type="protein sequence ID" value="PNT67470.1"/>
    <property type="molecule type" value="Genomic_DNA"/>
</dbReference>
<feature type="region of interest" description="Disordered" evidence="1">
    <location>
        <begin position="156"/>
        <end position="179"/>
    </location>
</feature>
<feature type="compositionally biased region" description="Low complexity" evidence="1">
    <location>
        <begin position="102"/>
        <end position="116"/>
    </location>
</feature>
<evidence type="ECO:0000313" key="2">
    <source>
        <dbReference type="EMBL" id="PNT67470.1"/>
    </source>
</evidence>
<reference evidence="2 3" key="1">
    <citation type="journal article" date="2010" name="Nature">
        <title>Genome sequencing and analysis of the model grass Brachypodium distachyon.</title>
        <authorList>
            <consortium name="International Brachypodium Initiative"/>
        </authorList>
    </citation>
    <scope>NUCLEOTIDE SEQUENCE [LARGE SCALE GENOMIC DNA]</scope>
    <source>
        <strain evidence="2 3">Bd21</strain>
    </source>
</reference>
<feature type="region of interest" description="Disordered" evidence="1">
    <location>
        <begin position="66"/>
        <end position="125"/>
    </location>
</feature>
<feature type="compositionally biased region" description="Pro residues" evidence="1">
    <location>
        <begin position="71"/>
        <end position="85"/>
    </location>
</feature>
<organism evidence="2">
    <name type="scientific">Brachypodium distachyon</name>
    <name type="common">Purple false brome</name>
    <name type="synonym">Trachynia distachya</name>
    <dbReference type="NCBI Taxonomy" id="15368"/>
    <lineage>
        <taxon>Eukaryota</taxon>
        <taxon>Viridiplantae</taxon>
        <taxon>Streptophyta</taxon>
        <taxon>Embryophyta</taxon>
        <taxon>Tracheophyta</taxon>
        <taxon>Spermatophyta</taxon>
        <taxon>Magnoliopsida</taxon>
        <taxon>Liliopsida</taxon>
        <taxon>Poales</taxon>
        <taxon>Poaceae</taxon>
        <taxon>BOP clade</taxon>
        <taxon>Pooideae</taxon>
        <taxon>Stipodae</taxon>
        <taxon>Brachypodieae</taxon>
        <taxon>Brachypodium</taxon>
    </lineage>
</organism>
<dbReference type="Gramene" id="PNT67470">
    <property type="protein sequence ID" value="PNT67470"/>
    <property type="gene ID" value="BRADI_3g27745v3"/>
</dbReference>
<name>A0A2K2CZL7_BRADI</name>
<gene>
    <name evidence="2" type="ORF">BRADI_3g27745v3</name>
</gene>
<dbReference type="InParanoid" id="A0A2K2CZL7"/>
<evidence type="ECO:0000313" key="4">
    <source>
        <dbReference type="Proteomes" id="UP000008810"/>
    </source>
</evidence>
<proteinExistence type="predicted"/>
<evidence type="ECO:0000313" key="3">
    <source>
        <dbReference type="EnsemblPlants" id="PNT67470"/>
    </source>
</evidence>